<dbReference type="SUPFAM" id="SSF53254">
    <property type="entry name" value="Phosphoglycerate mutase-like"/>
    <property type="match status" value="1"/>
</dbReference>
<protein>
    <submittedName>
        <fullName evidence="2">SixA phosphatase family protein</fullName>
    </submittedName>
</protein>
<dbReference type="EMBL" id="JBHTBH010000001">
    <property type="protein sequence ID" value="MFC7326220.1"/>
    <property type="molecule type" value="Genomic_DNA"/>
</dbReference>
<dbReference type="Proteomes" id="UP001596540">
    <property type="component" value="Unassembled WGS sequence"/>
</dbReference>
<gene>
    <name evidence="2" type="ORF">ACFQRF_00585</name>
</gene>
<keyword evidence="1" id="KW-0378">Hydrolase</keyword>
<dbReference type="SMART" id="SM00855">
    <property type="entry name" value="PGAM"/>
    <property type="match status" value="1"/>
</dbReference>
<dbReference type="Pfam" id="PF00300">
    <property type="entry name" value="His_Phos_1"/>
    <property type="match status" value="1"/>
</dbReference>
<evidence type="ECO:0000313" key="2">
    <source>
        <dbReference type="EMBL" id="MFC7326220.1"/>
    </source>
</evidence>
<evidence type="ECO:0000256" key="1">
    <source>
        <dbReference type="ARBA" id="ARBA00022801"/>
    </source>
</evidence>
<accession>A0ABW2KB77</accession>
<organism evidence="2 3">
    <name type="scientific">Marinactinospora rubrisoli</name>
    <dbReference type="NCBI Taxonomy" id="2715399"/>
    <lineage>
        <taxon>Bacteria</taxon>
        <taxon>Bacillati</taxon>
        <taxon>Actinomycetota</taxon>
        <taxon>Actinomycetes</taxon>
        <taxon>Streptosporangiales</taxon>
        <taxon>Nocardiopsidaceae</taxon>
        <taxon>Marinactinospora</taxon>
    </lineage>
</organism>
<reference evidence="3" key="1">
    <citation type="journal article" date="2019" name="Int. J. Syst. Evol. Microbiol.">
        <title>The Global Catalogue of Microorganisms (GCM) 10K type strain sequencing project: providing services to taxonomists for standard genome sequencing and annotation.</title>
        <authorList>
            <consortium name="The Broad Institute Genomics Platform"/>
            <consortium name="The Broad Institute Genome Sequencing Center for Infectious Disease"/>
            <person name="Wu L."/>
            <person name="Ma J."/>
        </authorList>
    </citation>
    <scope>NUCLEOTIDE SEQUENCE [LARGE SCALE GENOMIC DNA]</scope>
    <source>
        <strain evidence="3">CGMCC 4.7382</strain>
    </source>
</reference>
<dbReference type="InterPro" id="IPR051021">
    <property type="entry name" value="Mito_Ser/Thr_phosphatase"/>
</dbReference>
<comment type="caution">
    <text evidence="2">The sequence shown here is derived from an EMBL/GenBank/DDBJ whole genome shotgun (WGS) entry which is preliminary data.</text>
</comment>
<name>A0ABW2KB77_9ACTN</name>
<evidence type="ECO:0000313" key="3">
    <source>
        <dbReference type="Proteomes" id="UP001596540"/>
    </source>
</evidence>
<sequence>MSGRLVILRHADAEHTGGTADIDRELTGTGRARAAAAGELLVREGVRPDHVICSPARRTRQTLDLVAERLPARPTVEYEPAAYTADPDQMLELISRVDPDVRTLLVVGHNPTMAQLALAFTDSAAAVSFPPASIAVVDLEVGWLYAAPGTGTGRILPRPTIEE</sequence>
<dbReference type="PANTHER" id="PTHR20935:SF1">
    <property type="entry name" value="SLL1549 PROTEIN"/>
    <property type="match status" value="1"/>
</dbReference>
<proteinExistence type="predicted"/>
<dbReference type="PANTHER" id="PTHR20935">
    <property type="entry name" value="PHOSPHOGLYCERATE MUTASE-RELATED"/>
    <property type="match status" value="1"/>
</dbReference>
<dbReference type="Gene3D" id="3.40.50.1240">
    <property type="entry name" value="Phosphoglycerate mutase-like"/>
    <property type="match status" value="1"/>
</dbReference>
<dbReference type="InterPro" id="IPR029033">
    <property type="entry name" value="His_PPase_superfam"/>
</dbReference>
<dbReference type="RefSeq" id="WP_379867997.1">
    <property type="nucleotide sequence ID" value="NZ_JBHTBH010000001.1"/>
</dbReference>
<dbReference type="CDD" id="cd07067">
    <property type="entry name" value="HP_PGM_like"/>
    <property type="match status" value="1"/>
</dbReference>
<dbReference type="InterPro" id="IPR013078">
    <property type="entry name" value="His_Pase_superF_clade-1"/>
</dbReference>
<keyword evidence="3" id="KW-1185">Reference proteome</keyword>